<sequence length="904" mass="105369">MYISKLHLRSFGKFIHKKIYFDNKLNIVYGENEAGKSTVHNFMEAMLYGFDDTEDGELRFNKYKPWNSNLYKGTLSLKDANDERYLISKDFLLGTSQAFFNLSQEHEAREEEILNPGEHFFNMNKISFSNTVSVKQLGNKTEKELAKELKNKIVNLSRTRDESISIDRIFQRLNSIKEEAGNENDGKSLLGQYSLRLKELNETRENSVNAKRQVMFLAMEKKKVKNKIHEINVRIDELKKELSDYEYSKEKEILLKAEPIKKELEELNNKLLNYKKEVIIEYSESDFKGAVDIENTLKSMYKQIRILSDEAEEKEDDLFGSTNDISNKIGSEFDIDRINSDYSIYKENNAKINELKDKIAAGQENIKNTDIIEINKFIDSYTDVEDINRKTEAVNIFLDDKNYNKMKSFKRTQVLSAFLWVMIGGVATLGAWWYKLLITDYINRYYQGPWTENIIAGSITALTSIVILAIIKPLLTKAKSAKNEIESMECEFADHTINLRNLNNSKDEIIKESGCESFDEMAEKFNKMMNEKKMYEEKSKLIHYDESSLDALINENDKIINNLRNSMLSLNLDRISDENINAANEAYMRKDAVKEQIYKLNKDIELLKNEISKLDKEISFEEKRLNMILKSNGFDDLDSFKRSVEINKEYTELTNNINYKKNMLQNILGEYNFDELTQRLSKFKLYDVKPVDKQEYSLKIYKLNEEKARLTENINNILKEIQEIEDSTRTLAEIEEEIDFYENKTFAFKNKIKVAEITSEKIRKISDSIKGDFMPLLKKSISDNFSYLTSGRYSDVIIDEDMNITVAEEANKQRNIELESLSGGTLDQLYLSLRIGLGSILSGNQNIPLIFDDSFVQYDGKRLRNSLEMLSKESERRQIILFTCQEREAELAKSLNIKFNYIKL</sequence>
<reference evidence="4" key="1">
    <citation type="submission" date="2020-07" db="EMBL/GenBank/DDBJ databases">
        <title>Genomic analysis of a strain of Sedimentibacter Hydroxybenzoicus DSM7310.</title>
        <authorList>
            <person name="Ma S."/>
        </authorList>
    </citation>
    <scope>NUCLEOTIDE SEQUENCE</scope>
    <source>
        <strain evidence="4">DSM 7310</strain>
    </source>
</reference>
<organism evidence="4 5">
    <name type="scientific">Sedimentibacter hydroxybenzoicus DSM 7310</name>
    <dbReference type="NCBI Taxonomy" id="1123245"/>
    <lineage>
        <taxon>Bacteria</taxon>
        <taxon>Bacillati</taxon>
        <taxon>Bacillota</taxon>
        <taxon>Tissierellia</taxon>
        <taxon>Sedimentibacter</taxon>
    </lineage>
</organism>
<dbReference type="PANTHER" id="PTHR41259:SF1">
    <property type="entry name" value="DOUBLE-STRAND BREAK REPAIR RAD50 ATPASE, PUTATIVE-RELATED"/>
    <property type="match status" value="1"/>
</dbReference>
<dbReference type="InterPro" id="IPR027417">
    <property type="entry name" value="P-loop_NTPase"/>
</dbReference>
<proteinExistence type="predicted"/>
<dbReference type="Proteomes" id="UP000611629">
    <property type="component" value="Unassembled WGS sequence"/>
</dbReference>
<gene>
    <name evidence="4" type="ORF">HZF24_05925</name>
</gene>
<keyword evidence="2" id="KW-1133">Transmembrane helix</keyword>
<feature type="transmembrane region" description="Helical" evidence="2">
    <location>
        <begin position="454"/>
        <end position="475"/>
    </location>
</feature>
<evidence type="ECO:0000256" key="1">
    <source>
        <dbReference type="SAM" id="Coils"/>
    </source>
</evidence>
<feature type="transmembrane region" description="Helical" evidence="2">
    <location>
        <begin position="414"/>
        <end position="434"/>
    </location>
</feature>
<dbReference type="Gene3D" id="3.40.50.300">
    <property type="entry name" value="P-loop containing nucleotide triphosphate hydrolases"/>
    <property type="match status" value="2"/>
</dbReference>
<evidence type="ECO:0000313" key="4">
    <source>
        <dbReference type="EMBL" id="NYB73676.1"/>
    </source>
</evidence>
<dbReference type="InterPro" id="IPR038734">
    <property type="entry name" value="YhaN_AAA"/>
</dbReference>
<feature type="coiled-coil region" evidence="1">
    <location>
        <begin position="693"/>
        <end position="751"/>
    </location>
</feature>
<keyword evidence="1" id="KW-0175">Coiled coil</keyword>
<protein>
    <submittedName>
        <fullName evidence="4">AAA family ATPase</fullName>
    </submittedName>
</protein>
<keyword evidence="5" id="KW-1185">Reference proteome</keyword>
<keyword evidence="2" id="KW-0812">Transmembrane</keyword>
<name>A0A974BIX0_SEDHY</name>
<dbReference type="SUPFAM" id="SSF52540">
    <property type="entry name" value="P-loop containing nucleoside triphosphate hydrolases"/>
    <property type="match status" value="1"/>
</dbReference>
<feature type="coiled-coil region" evidence="1">
    <location>
        <begin position="221"/>
        <end position="317"/>
    </location>
</feature>
<evidence type="ECO:0000259" key="3">
    <source>
        <dbReference type="Pfam" id="PF13514"/>
    </source>
</evidence>
<evidence type="ECO:0000313" key="5">
    <source>
        <dbReference type="Proteomes" id="UP000611629"/>
    </source>
</evidence>
<dbReference type="PANTHER" id="PTHR41259">
    <property type="entry name" value="DOUBLE-STRAND BREAK REPAIR RAD50 ATPASE, PUTATIVE-RELATED"/>
    <property type="match status" value="1"/>
</dbReference>
<feature type="domain" description="YhaN AAA" evidence="3">
    <location>
        <begin position="1"/>
        <end position="61"/>
    </location>
</feature>
<feature type="coiled-coil region" evidence="1">
    <location>
        <begin position="478"/>
        <end position="538"/>
    </location>
</feature>
<dbReference type="Pfam" id="PF13514">
    <property type="entry name" value="AAA_27"/>
    <property type="match status" value="1"/>
</dbReference>
<keyword evidence="2" id="KW-0472">Membrane</keyword>
<comment type="caution">
    <text evidence="4">The sequence shown here is derived from an EMBL/GenBank/DDBJ whole genome shotgun (WGS) entry which is preliminary data.</text>
</comment>
<evidence type="ECO:0000256" key="2">
    <source>
        <dbReference type="SAM" id="Phobius"/>
    </source>
</evidence>
<dbReference type="AlphaFoldDB" id="A0A974BIX0"/>
<accession>A0A974BIX0</accession>
<dbReference type="EMBL" id="JACBNQ010000004">
    <property type="protein sequence ID" value="NYB73676.1"/>
    <property type="molecule type" value="Genomic_DNA"/>
</dbReference>
<dbReference type="RefSeq" id="WP_179237372.1">
    <property type="nucleotide sequence ID" value="NZ_JACBNQ010000004.1"/>
</dbReference>
<feature type="coiled-coil region" evidence="1">
    <location>
        <begin position="590"/>
        <end position="624"/>
    </location>
</feature>